<evidence type="ECO:0000313" key="3">
    <source>
        <dbReference type="Proteomes" id="UP000092460"/>
    </source>
</evidence>
<keyword evidence="3" id="KW-1185">Reference proteome</keyword>
<feature type="transmembrane region" description="Helical" evidence="1">
    <location>
        <begin position="59"/>
        <end position="78"/>
    </location>
</feature>
<name>A0A1B0BDQ9_9MUSC</name>
<reference evidence="3" key="1">
    <citation type="submission" date="2015-01" db="EMBL/GenBank/DDBJ databases">
        <authorList>
            <person name="Aksoy S."/>
            <person name="Warren W."/>
            <person name="Wilson R.K."/>
        </authorList>
    </citation>
    <scope>NUCLEOTIDE SEQUENCE [LARGE SCALE GENOMIC DNA]</scope>
    <source>
        <strain evidence="3">IAEA</strain>
    </source>
</reference>
<dbReference type="EnsemblMetazoa" id="GPPI026802-RA">
    <property type="protein sequence ID" value="GPPI026802-PA"/>
    <property type="gene ID" value="GPPI026802"/>
</dbReference>
<protein>
    <submittedName>
        <fullName evidence="2">Uncharacterized protein</fullName>
    </submittedName>
</protein>
<dbReference type="VEuPathDB" id="VectorBase:GPPI026802"/>
<reference evidence="2" key="2">
    <citation type="submission" date="2020-05" db="UniProtKB">
        <authorList>
            <consortium name="EnsemblMetazoa"/>
        </authorList>
    </citation>
    <scope>IDENTIFICATION</scope>
    <source>
        <strain evidence="2">IAEA</strain>
    </source>
</reference>
<dbReference type="EMBL" id="JXJN01012633">
    <property type="status" value="NOT_ANNOTATED_CDS"/>
    <property type="molecule type" value="Genomic_DNA"/>
</dbReference>
<dbReference type="AlphaFoldDB" id="A0A1B0BDQ9"/>
<accession>A0A1B0BDQ9</accession>
<proteinExistence type="predicted"/>
<keyword evidence="1" id="KW-1133">Transmembrane helix</keyword>
<dbReference type="Proteomes" id="UP000092460">
    <property type="component" value="Unassembled WGS sequence"/>
</dbReference>
<dbReference type="EMBL" id="JXJN01012634">
    <property type="status" value="NOT_ANNOTATED_CDS"/>
    <property type="molecule type" value="Genomic_DNA"/>
</dbReference>
<keyword evidence="1" id="KW-0472">Membrane</keyword>
<evidence type="ECO:0000256" key="1">
    <source>
        <dbReference type="SAM" id="Phobius"/>
    </source>
</evidence>
<evidence type="ECO:0000313" key="2">
    <source>
        <dbReference type="EnsemblMetazoa" id="GPPI026802-PA"/>
    </source>
</evidence>
<keyword evidence="1" id="KW-0812">Transmembrane</keyword>
<organism evidence="2 3">
    <name type="scientific">Glossina palpalis gambiensis</name>
    <dbReference type="NCBI Taxonomy" id="67801"/>
    <lineage>
        <taxon>Eukaryota</taxon>
        <taxon>Metazoa</taxon>
        <taxon>Ecdysozoa</taxon>
        <taxon>Arthropoda</taxon>
        <taxon>Hexapoda</taxon>
        <taxon>Insecta</taxon>
        <taxon>Pterygota</taxon>
        <taxon>Neoptera</taxon>
        <taxon>Endopterygota</taxon>
        <taxon>Diptera</taxon>
        <taxon>Brachycera</taxon>
        <taxon>Muscomorpha</taxon>
        <taxon>Hippoboscoidea</taxon>
        <taxon>Glossinidae</taxon>
        <taxon>Glossina</taxon>
    </lineage>
</organism>
<sequence length="119" mass="13096">GVNTSTKLAELRERCNPGSTNISARRGFVGIALAIIAAVGCQSLILANELMEHVRIRSVLKIWISLQLKLMYYFSLILERSFNKTKITVILSCESPCLANSIKCFGMSSNDCSLSSRPL</sequence>
<feature type="transmembrane region" description="Helical" evidence="1">
    <location>
        <begin position="27"/>
        <end position="47"/>
    </location>
</feature>